<dbReference type="EMBL" id="DXEK01000170">
    <property type="protein sequence ID" value="HIX77994.1"/>
    <property type="molecule type" value="Genomic_DNA"/>
</dbReference>
<feature type="signal peptide" evidence="2">
    <location>
        <begin position="1"/>
        <end position="21"/>
    </location>
</feature>
<accession>A0A9D1XEG3</accession>
<dbReference type="Proteomes" id="UP000886890">
    <property type="component" value="Unassembled WGS sequence"/>
</dbReference>
<feature type="region of interest" description="Disordered" evidence="1">
    <location>
        <begin position="70"/>
        <end position="121"/>
    </location>
</feature>
<feature type="chain" id="PRO_5039676705" evidence="2">
    <location>
        <begin position="22"/>
        <end position="121"/>
    </location>
</feature>
<dbReference type="AlphaFoldDB" id="A0A9D1XEG3"/>
<reference evidence="3" key="2">
    <citation type="submission" date="2021-04" db="EMBL/GenBank/DDBJ databases">
        <authorList>
            <person name="Gilroy R."/>
        </authorList>
    </citation>
    <scope>NUCLEOTIDE SEQUENCE</scope>
    <source>
        <strain evidence="3">CHK183-1962</strain>
    </source>
</reference>
<keyword evidence="2" id="KW-0732">Signal</keyword>
<protein>
    <submittedName>
        <fullName evidence="3">Uncharacterized protein</fullName>
    </submittedName>
</protein>
<comment type="caution">
    <text evidence="3">The sequence shown here is derived from an EMBL/GenBank/DDBJ whole genome shotgun (WGS) entry which is preliminary data.</text>
</comment>
<reference evidence="3" key="1">
    <citation type="journal article" date="2021" name="PeerJ">
        <title>Extensive microbial diversity within the chicken gut microbiome revealed by metagenomics and culture.</title>
        <authorList>
            <person name="Gilroy R."/>
            <person name="Ravi A."/>
            <person name="Getino M."/>
            <person name="Pursley I."/>
            <person name="Horton D.L."/>
            <person name="Alikhan N.F."/>
            <person name="Baker D."/>
            <person name="Gharbi K."/>
            <person name="Hall N."/>
            <person name="Watson M."/>
            <person name="Adriaenssens E.M."/>
            <person name="Foster-Nyarko E."/>
            <person name="Jarju S."/>
            <person name="Secka A."/>
            <person name="Antonio M."/>
            <person name="Oren A."/>
            <person name="Chaudhuri R.R."/>
            <person name="La Ragione R."/>
            <person name="Hildebrand F."/>
            <person name="Pallen M.J."/>
        </authorList>
    </citation>
    <scope>NUCLEOTIDE SEQUENCE</scope>
    <source>
        <strain evidence="3">CHK183-1962</strain>
    </source>
</reference>
<evidence type="ECO:0000256" key="2">
    <source>
        <dbReference type="SAM" id="SignalP"/>
    </source>
</evidence>
<sequence>MKKVSVILTAAAITTVLGATAALATGNGSRNAYGSGDQAAPAYSCTYCGDSSHCFTDADGDGICDHFHTHTARTDPAGQAKNTGTGNGYRHHSEDTVCPGGQHHTESGCPSGSGHGNQYHH</sequence>
<name>A0A9D1XEG3_9FIRM</name>
<proteinExistence type="predicted"/>
<organism evidence="3 4">
    <name type="scientific">Candidatus Fusicatenibacter merdavium</name>
    <dbReference type="NCBI Taxonomy" id="2838600"/>
    <lineage>
        <taxon>Bacteria</taxon>
        <taxon>Bacillati</taxon>
        <taxon>Bacillota</taxon>
        <taxon>Clostridia</taxon>
        <taxon>Lachnospirales</taxon>
        <taxon>Lachnospiraceae</taxon>
        <taxon>Fusicatenibacter</taxon>
    </lineage>
</organism>
<evidence type="ECO:0000313" key="4">
    <source>
        <dbReference type="Proteomes" id="UP000886890"/>
    </source>
</evidence>
<evidence type="ECO:0000256" key="1">
    <source>
        <dbReference type="SAM" id="MobiDB-lite"/>
    </source>
</evidence>
<evidence type="ECO:0000313" key="3">
    <source>
        <dbReference type="EMBL" id="HIX77994.1"/>
    </source>
</evidence>
<gene>
    <name evidence="3" type="ORF">H9734_10420</name>
</gene>